<name>A0ABD3R8W6_9STRA</name>
<protein>
    <submittedName>
        <fullName evidence="2">Uncharacterized protein</fullName>
    </submittedName>
</protein>
<evidence type="ECO:0000313" key="2">
    <source>
        <dbReference type="EMBL" id="KAL3808837.1"/>
    </source>
</evidence>
<reference evidence="2 3" key="1">
    <citation type="submission" date="2024-10" db="EMBL/GenBank/DDBJ databases">
        <title>Updated reference genomes for cyclostephanoid diatoms.</title>
        <authorList>
            <person name="Roberts W.R."/>
            <person name="Alverson A.J."/>
        </authorList>
    </citation>
    <scope>NUCLEOTIDE SEQUENCE [LARGE SCALE GENOMIC DNA]</scope>
    <source>
        <strain evidence="2 3">AJA228-03</strain>
    </source>
</reference>
<evidence type="ECO:0000313" key="3">
    <source>
        <dbReference type="Proteomes" id="UP001530377"/>
    </source>
</evidence>
<dbReference type="Proteomes" id="UP001530377">
    <property type="component" value="Unassembled WGS sequence"/>
</dbReference>
<feature type="region of interest" description="Disordered" evidence="1">
    <location>
        <begin position="1"/>
        <end position="28"/>
    </location>
</feature>
<proteinExistence type="predicted"/>
<comment type="caution">
    <text evidence="2">The sequence shown here is derived from an EMBL/GenBank/DDBJ whole genome shotgun (WGS) entry which is preliminary data.</text>
</comment>
<gene>
    <name evidence="2" type="ORF">ACHAXA_003888</name>
</gene>
<organism evidence="2 3">
    <name type="scientific">Cyclostephanos tholiformis</name>
    <dbReference type="NCBI Taxonomy" id="382380"/>
    <lineage>
        <taxon>Eukaryota</taxon>
        <taxon>Sar</taxon>
        <taxon>Stramenopiles</taxon>
        <taxon>Ochrophyta</taxon>
        <taxon>Bacillariophyta</taxon>
        <taxon>Coscinodiscophyceae</taxon>
        <taxon>Thalassiosirophycidae</taxon>
        <taxon>Stephanodiscales</taxon>
        <taxon>Stephanodiscaceae</taxon>
        <taxon>Cyclostephanos</taxon>
    </lineage>
</organism>
<sequence>MDSSHIRGNVSFQFAPEQSDSLQSGDTYNDGTNCSGISNIEPLFHEGVSKQPMQPQGLQNLQDGHNNMSTSSSIQRFLHLCRFCHRKEYPTPKLLLEHEFTCPMHCLQLQQEHQLLLLQSAAHQQAQQAAAQQFQMQQHRNQFDLLDELQHRRLQTDAKQNLNFDLDNKMQRQIQIQHDQMKQFDLQQNQLNLSNSMSMIGTNGQLMPASTSRFGNVSENNNLQAQRFQKQGFIYLPEHQTGCGTWNQVQVQQEAGQSLSKADRVDVAKHQYQSQELKPLSFSSADSSKHHFPLALPEDEEWLTPLHCFVRRYCAEAFVATHEDVAAPCMGKRKHVSVNQVGIRCQYCSSAHTASIGQGDTAKAGSENGIVYPSLISRIYNSSINLLQRHFSGCPRVPPEILSRYKELKCSGSRSGASKKYWALSAQKLGLIDTPDGIRLDKDVHAAHVAAQVENLAANARWGKDKTGRAPSMLLVLPSDKRDTTAFTFHVMSQLQPCVFTEADRLGRRRDHKVGFHGLACRHCNGEHCCSGRFFPGTLKTMTDATKTLDSAFRHILSCKYCPWNIKSGIKTLKDFHDIERSKLSFGSHRAFFVKIWCRLHQIDLLPSSITHVPAKTENTATVSLLRLNATGRRRGEICDEQKVKEVHLNKIVTEAA</sequence>
<feature type="compositionally biased region" description="Polar residues" evidence="1">
    <location>
        <begin position="10"/>
        <end position="28"/>
    </location>
</feature>
<dbReference type="EMBL" id="JALLPB020000466">
    <property type="protein sequence ID" value="KAL3808837.1"/>
    <property type="molecule type" value="Genomic_DNA"/>
</dbReference>
<accession>A0ABD3R8W6</accession>
<dbReference type="AlphaFoldDB" id="A0ABD3R8W6"/>
<evidence type="ECO:0000256" key="1">
    <source>
        <dbReference type="SAM" id="MobiDB-lite"/>
    </source>
</evidence>
<keyword evidence="3" id="KW-1185">Reference proteome</keyword>